<evidence type="ECO:0000256" key="8">
    <source>
        <dbReference type="ARBA" id="ARBA00022741"/>
    </source>
</evidence>
<dbReference type="Gene3D" id="1.10.287.130">
    <property type="match status" value="1"/>
</dbReference>
<feature type="transmembrane region" description="Helical" evidence="14">
    <location>
        <begin position="242"/>
        <end position="261"/>
    </location>
</feature>
<sequence length="986" mass="110204">MSFTLTQIFLLGVGYLSLLFACGWLVEKDWLPKRLVRHPLIYILALGMYASAWAFYGSFGMAERYGYGYLTYYLGIAGAFVLAPVLLLPLLRLTRTYQLTSLPDLLAFRYRSRWVGMLVTLGLLFASMPLLALQIQAIGDVIHLLTNESSPYHLAFVFCAVITLFAILFGARHISLQERHESLLVAIALESLVKLVAFLLLGGVALFTVFGGFEGLESWLATHGDTLAASVQPLEDNQWRTLLLLFVATAVSMPHIFHIIFTENPSEDALMQATWMLPLFLLLLALPVPVIYWAHQALQSTLPIEYASLSLGGYWSLLSFIAGLAAASGTIIVMTLALAPMVLNHLVLTVYQPPAKFDIYYWLVWMRRLLIASLIFIAYLVYLVLSVKHDLATLGLTAFIGTLQFLPGILALLYWPAANRKGLLAGLTVGFGIWFIGLGLPLMFGVTELHWPGGVIPLLGMDDWYQVTLVSITLNILIFILISLTTEPSEEEKIGAQACSQDSLLHSKRLQLKARNSADFIRFLSIPLGQTTAQQEVQRALKELSLHEQDARPYALRRLRDRIQANLSGMMGPAVAQELIDRYLPWKSSDNGNDDDIHFVERHLEDYRTRLTGMAKELDKLRRHHRQTLLYLPVGICTLGRDQEVLMWNHAMEKLTGICGEEVIGSRIRHLPAPWNQLLDSFLAEERQQVYRQALELEKGHLWLSLHKARLDDPVALMGGTVLLVEDQSDVKHLEDELIHNERLASIGRLAAGVAHEIGNPVTGISSLAQNLKYDAEDPETVRETSLQILQLTQRITRIVQSLVSFSHAGRHKDKQQQFEAVNLASTLDEAINLISLSPKGRHRFYQNLCPQDLYIQGDAQRLIQVFVNLIANARDATHEEGQITCTGKLQGSEAWIEIHDDGCGIASEELEHLFDPFYTTKEAGEGTGLGLALVYSIVEEHSGQIHAISPSPLLGKGSCFQCRFPLSPNLANQEIPDDHESYSDR</sequence>
<feature type="transmembrane region" description="Helical" evidence="14">
    <location>
        <begin position="39"/>
        <end position="59"/>
    </location>
</feature>
<keyword evidence="6" id="KW-0808">Transferase</keyword>
<dbReference type="InterPro" id="IPR000014">
    <property type="entry name" value="PAS"/>
</dbReference>
<dbReference type="InterPro" id="IPR003594">
    <property type="entry name" value="HATPase_dom"/>
</dbReference>
<dbReference type="GO" id="GO:0022857">
    <property type="term" value="F:transmembrane transporter activity"/>
    <property type="evidence" value="ECO:0007669"/>
    <property type="project" value="InterPro"/>
</dbReference>
<dbReference type="GO" id="GO:0016020">
    <property type="term" value="C:membrane"/>
    <property type="evidence" value="ECO:0007669"/>
    <property type="project" value="UniProtKB-SubCell"/>
</dbReference>
<evidence type="ECO:0000256" key="10">
    <source>
        <dbReference type="ARBA" id="ARBA00022840"/>
    </source>
</evidence>
<comment type="catalytic activity">
    <reaction evidence="1">
        <text>ATP + protein L-histidine = ADP + protein N-phospho-L-histidine.</text>
        <dbReference type="EC" id="2.7.13.3"/>
    </reaction>
</comment>
<dbReference type="SMART" id="SM00388">
    <property type="entry name" value="HisKA"/>
    <property type="match status" value="1"/>
</dbReference>
<dbReference type="STRING" id="1122252.SAMN05660443_2364"/>
<keyword evidence="13 14" id="KW-0472">Membrane</keyword>
<dbReference type="CDD" id="cd00082">
    <property type="entry name" value="HisKA"/>
    <property type="match status" value="1"/>
</dbReference>
<dbReference type="OrthoDB" id="9764438at2"/>
<feature type="domain" description="PAS" evidence="16">
    <location>
        <begin position="621"/>
        <end position="696"/>
    </location>
</feature>
<dbReference type="SMART" id="SM00387">
    <property type="entry name" value="HATPase_c"/>
    <property type="match status" value="1"/>
</dbReference>
<evidence type="ECO:0000256" key="13">
    <source>
        <dbReference type="ARBA" id="ARBA00023136"/>
    </source>
</evidence>
<dbReference type="GO" id="GO:0005524">
    <property type="term" value="F:ATP binding"/>
    <property type="evidence" value="ECO:0007669"/>
    <property type="project" value="UniProtKB-KW"/>
</dbReference>
<dbReference type="Proteomes" id="UP000199058">
    <property type="component" value="Unassembled WGS sequence"/>
</dbReference>
<dbReference type="PRINTS" id="PR00344">
    <property type="entry name" value="BCTRLSENSOR"/>
</dbReference>
<keyword evidence="8" id="KW-0547">Nucleotide-binding</keyword>
<feature type="transmembrane region" description="Helical" evidence="14">
    <location>
        <begin position="359"/>
        <end position="385"/>
    </location>
</feature>
<organism evidence="17 18">
    <name type="scientific">Marinospirillum celere</name>
    <dbReference type="NCBI Taxonomy" id="1122252"/>
    <lineage>
        <taxon>Bacteria</taxon>
        <taxon>Pseudomonadati</taxon>
        <taxon>Pseudomonadota</taxon>
        <taxon>Gammaproteobacteria</taxon>
        <taxon>Oceanospirillales</taxon>
        <taxon>Oceanospirillaceae</taxon>
        <taxon>Marinospirillum</taxon>
    </lineage>
</organism>
<evidence type="ECO:0000256" key="7">
    <source>
        <dbReference type="ARBA" id="ARBA00022692"/>
    </source>
</evidence>
<evidence type="ECO:0000256" key="1">
    <source>
        <dbReference type="ARBA" id="ARBA00000085"/>
    </source>
</evidence>
<dbReference type="RefSeq" id="WP_091963825.1">
    <property type="nucleotide sequence ID" value="NZ_FOLH01000004.1"/>
</dbReference>
<feature type="transmembrane region" description="Helical" evidence="14">
    <location>
        <begin position="183"/>
        <end position="210"/>
    </location>
</feature>
<keyword evidence="5" id="KW-0597">Phosphoprotein</keyword>
<keyword evidence="12" id="KW-0902">Two-component regulatory system</keyword>
<keyword evidence="11 14" id="KW-1133">Transmembrane helix</keyword>
<feature type="transmembrane region" description="Helical" evidence="14">
    <location>
        <begin position="152"/>
        <end position="171"/>
    </location>
</feature>
<dbReference type="Gene3D" id="3.30.450.20">
    <property type="entry name" value="PAS domain"/>
    <property type="match status" value="1"/>
</dbReference>
<evidence type="ECO:0000256" key="5">
    <source>
        <dbReference type="ARBA" id="ARBA00022553"/>
    </source>
</evidence>
<dbReference type="SUPFAM" id="SSF55874">
    <property type="entry name" value="ATPase domain of HSP90 chaperone/DNA topoisomerase II/histidine kinase"/>
    <property type="match status" value="1"/>
</dbReference>
<dbReference type="InterPro" id="IPR001734">
    <property type="entry name" value="Na/solute_symporter"/>
</dbReference>
<dbReference type="Gene3D" id="3.30.565.10">
    <property type="entry name" value="Histidine kinase-like ATPase, C-terminal domain"/>
    <property type="match status" value="1"/>
</dbReference>
<reference evidence="17 18" key="1">
    <citation type="submission" date="2016-10" db="EMBL/GenBank/DDBJ databases">
        <authorList>
            <person name="de Groot N.N."/>
        </authorList>
    </citation>
    <scope>NUCLEOTIDE SEQUENCE [LARGE SCALE GENOMIC DNA]</scope>
    <source>
        <strain evidence="17 18">DSM 18438</strain>
    </source>
</reference>
<evidence type="ECO:0000256" key="4">
    <source>
        <dbReference type="ARBA" id="ARBA00012438"/>
    </source>
</evidence>
<comment type="similarity">
    <text evidence="3">Belongs to the sodium:solute symporter (SSF) (TC 2.A.21) family.</text>
</comment>
<dbReference type="Pfam" id="PF00512">
    <property type="entry name" value="HisKA"/>
    <property type="match status" value="1"/>
</dbReference>
<accession>A0A1I1IDF6</accession>
<dbReference type="Gene3D" id="1.20.1730.10">
    <property type="entry name" value="Sodium/glucose cotransporter"/>
    <property type="match status" value="1"/>
</dbReference>
<feature type="domain" description="Histidine kinase" evidence="15">
    <location>
        <begin position="753"/>
        <end position="969"/>
    </location>
</feature>
<evidence type="ECO:0000259" key="16">
    <source>
        <dbReference type="PROSITE" id="PS50112"/>
    </source>
</evidence>
<keyword evidence="7 14" id="KW-0812">Transmembrane</keyword>
<evidence type="ECO:0000256" key="12">
    <source>
        <dbReference type="ARBA" id="ARBA00023012"/>
    </source>
</evidence>
<evidence type="ECO:0000256" key="11">
    <source>
        <dbReference type="ARBA" id="ARBA00022989"/>
    </source>
</evidence>
<evidence type="ECO:0000313" key="18">
    <source>
        <dbReference type="Proteomes" id="UP000199058"/>
    </source>
</evidence>
<dbReference type="EC" id="2.7.13.3" evidence="4"/>
<dbReference type="InterPro" id="IPR035965">
    <property type="entry name" value="PAS-like_dom_sf"/>
</dbReference>
<dbReference type="Pfam" id="PF02518">
    <property type="entry name" value="HATPase_c"/>
    <property type="match status" value="1"/>
</dbReference>
<comment type="subcellular location">
    <subcellularLocation>
        <location evidence="2">Membrane</location>
        <topology evidence="2">Multi-pass membrane protein</topology>
    </subcellularLocation>
</comment>
<dbReference type="InterPro" id="IPR004358">
    <property type="entry name" value="Sig_transdc_His_kin-like_C"/>
</dbReference>
<feature type="transmembrane region" description="Helical" evidence="14">
    <location>
        <begin position="422"/>
        <end position="444"/>
    </location>
</feature>
<dbReference type="EMBL" id="FOLH01000004">
    <property type="protein sequence ID" value="SFC34135.1"/>
    <property type="molecule type" value="Genomic_DNA"/>
</dbReference>
<keyword evidence="18" id="KW-1185">Reference proteome</keyword>
<name>A0A1I1IDF6_9GAMM</name>
<dbReference type="GO" id="GO:0000155">
    <property type="term" value="F:phosphorelay sensor kinase activity"/>
    <property type="evidence" value="ECO:0007669"/>
    <property type="project" value="InterPro"/>
</dbReference>
<evidence type="ECO:0000256" key="6">
    <source>
        <dbReference type="ARBA" id="ARBA00022679"/>
    </source>
</evidence>
<feature type="transmembrane region" description="Helical" evidence="14">
    <location>
        <begin position="464"/>
        <end position="484"/>
    </location>
</feature>
<dbReference type="PANTHER" id="PTHR43065:SF10">
    <property type="entry name" value="PEROXIDE STRESS-ACTIVATED HISTIDINE KINASE MAK3"/>
    <property type="match status" value="1"/>
</dbReference>
<dbReference type="SUPFAM" id="SSF55785">
    <property type="entry name" value="PYP-like sensor domain (PAS domain)"/>
    <property type="match status" value="1"/>
</dbReference>
<keyword evidence="10" id="KW-0067">ATP-binding</keyword>
<feature type="transmembrane region" description="Helical" evidence="14">
    <location>
        <begin position="71"/>
        <end position="93"/>
    </location>
</feature>
<dbReference type="InterPro" id="IPR036097">
    <property type="entry name" value="HisK_dim/P_sf"/>
</dbReference>
<evidence type="ECO:0000259" key="15">
    <source>
        <dbReference type="PROSITE" id="PS50109"/>
    </source>
</evidence>
<feature type="transmembrane region" description="Helical" evidence="14">
    <location>
        <begin position="273"/>
        <end position="294"/>
    </location>
</feature>
<dbReference type="PROSITE" id="PS50109">
    <property type="entry name" value="HIS_KIN"/>
    <property type="match status" value="1"/>
</dbReference>
<evidence type="ECO:0000256" key="14">
    <source>
        <dbReference type="SAM" id="Phobius"/>
    </source>
</evidence>
<gene>
    <name evidence="17" type="ORF">SAMN05660443_2364</name>
</gene>
<proteinExistence type="inferred from homology"/>
<feature type="transmembrane region" description="Helical" evidence="14">
    <location>
        <begin position="314"/>
        <end position="338"/>
    </location>
</feature>
<evidence type="ECO:0000256" key="9">
    <source>
        <dbReference type="ARBA" id="ARBA00022777"/>
    </source>
</evidence>
<protein>
    <recommendedName>
        <fullName evidence="4">histidine kinase</fullName>
        <ecNumber evidence="4">2.7.13.3</ecNumber>
    </recommendedName>
</protein>
<feature type="transmembrane region" description="Helical" evidence="14">
    <location>
        <begin position="391"/>
        <end position="415"/>
    </location>
</feature>
<dbReference type="SMART" id="SM00091">
    <property type="entry name" value="PAS"/>
    <property type="match status" value="1"/>
</dbReference>
<dbReference type="PROSITE" id="PS50112">
    <property type="entry name" value="PAS"/>
    <property type="match status" value="1"/>
</dbReference>
<dbReference type="PROSITE" id="PS50283">
    <property type="entry name" value="NA_SOLUT_SYMP_3"/>
    <property type="match status" value="1"/>
</dbReference>
<dbReference type="SUPFAM" id="SSF47384">
    <property type="entry name" value="Homodimeric domain of signal transducing histidine kinase"/>
    <property type="match status" value="1"/>
</dbReference>
<evidence type="ECO:0000256" key="2">
    <source>
        <dbReference type="ARBA" id="ARBA00004141"/>
    </source>
</evidence>
<dbReference type="InterPro" id="IPR003661">
    <property type="entry name" value="HisK_dim/P_dom"/>
</dbReference>
<dbReference type="InterPro" id="IPR036890">
    <property type="entry name" value="HATPase_C_sf"/>
</dbReference>
<feature type="transmembrane region" description="Helical" evidence="14">
    <location>
        <begin position="6"/>
        <end position="27"/>
    </location>
</feature>
<evidence type="ECO:0000313" key="17">
    <source>
        <dbReference type="EMBL" id="SFC34135.1"/>
    </source>
</evidence>
<keyword evidence="9" id="KW-0418">Kinase</keyword>
<dbReference type="CDD" id="cd00130">
    <property type="entry name" value="PAS"/>
    <property type="match status" value="1"/>
</dbReference>
<dbReference type="NCBIfam" id="TIGR00229">
    <property type="entry name" value="sensory_box"/>
    <property type="match status" value="1"/>
</dbReference>
<dbReference type="AlphaFoldDB" id="A0A1I1IDF6"/>
<dbReference type="InterPro" id="IPR038377">
    <property type="entry name" value="Na/Glc_symporter_sf"/>
</dbReference>
<dbReference type="InterPro" id="IPR005467">
    <property type="entry name" value="His_kinase_dom"/>
</dbReference>
<feature type="transmembrane region" description="Helical" evidence="14">
    <location>
        <begin position="114"/>
        <end position="132"/>
    </location>
</feature>
<evidence type="ECO:0000256" key="3">
    <source>
        <dbReference type="ARBA" id="ARBA00006434"/>
    </source>
</evidence>
<dbReference type="PANTHER" id="PTHR43065">
    <property type="entry name" value="SENSOR HISTIDINE KINASE"/>
    <property type="match status" value="1"/>
</dbReference>